<dbReference type="EMBL" id="JARK01001626">
    <property type="protein sequence ID" value="EYB85810.1"/>
    <property type="molecule type" value="Genomic_DNA"/>
</dbReference>
<dbReference type="STRING" id="53326.A0A016S562"/>
<evidence type="ECO:0000313" key="1">
    <source>
        <dbReference type="EMBL" id="EYB85810.1"/>
    </source>
</evidence>
<evidence type="ECO:0000313" key="2">
    <source>
        <dbReference type="Proteomes" id="UP000024635"/>
    </source>
</evidence>
<proteinExistence type="predicted"/>
<evidence type="ECO:0008006" key="3">
    <source>
        <dbReference type="Google" id="ProtNLM"/>
    </source>
</evidence>
<dbReference type="AlphaFoldDB" id="A0A016S562"/>
<keyword evidence="2" id="KW-1185">Reference proteome</keyword>
<dbReference type="Gene3D" id="3.50.50.60">
    <property type="entry name" value="FAD/NAD(P)-binding domain"/>
    <property type="match status" value="1"/>
</dbReference>
<reference evidence="2" key="1">
    <citation type="journal article" date="2015" name="Nat. Genet.">
        <title>The genome and transcriptome of the zoonotic hookworm Ancylostoma ceylanicum identify infection-specific gene families.</title>
        <authorList>
            <person name="Schwarz E.M."/>
            <person name="Hu Y."/>
            <person name="Antoshechkin I."/>
            <person name="Miller M.M."/>
            <person name="Sternberg P.W."/>
            <person name="Aroian R.V."/>
        </authorList>
    </citation>
    <scope>NUCLEOTIDE SEQUENCE</scope>
    <source>
        <strain evidence="2">HY135</strain>
    </source>
</reference>
<comment type="caution">
    <text evidence="1">The sequence shown here is derived from an EMBL/GenBank/DDBJ whole genome shotgun (WGS) entry which is preliminary data.</text>
</comment>
<dbReference type="SUPFAM" id="SSF51905">
    <property type="entry name" value="FAD/NAD(P)-binding domain"/>
    <property type="match status" value="1"/>
</dbReference>
<sequence>MIMGLNLHFISLSFSRNHSLVTPIYYPVSWLRGRAMIRGISLPCVLARSTNRLLMEHGYRCVSNAPSGHSPQFDIVVVGGGIVGSATARQLKMEHPKMRICQVEKEGKLESTLNSNAVSWPNQILLLLYSTNVVTSSLITGNAIECYRVQYNYLIDTIC</sequence>
<protein>
    <recommendedName>
        <fullName evidence="3">FAD dependent oxidoreductase domain-containing protein</fullName>
    </recommendedName>
</protein>
<dbReference type="OrthoDB" id="10069967at2759"/>
<name>A0A016S562_9BILA</name>
<dbReference type="InterPro" id="IPR036188">
    <property type="entry name" value="FAD/NAD-bd_sf"/>
</dbReference>
<accession>A0A016S562</accession>
<gene>
    <name evidence="1" type="primary">Acey_s0290.g1532</name>
    <name evidence="1" type="ORF">Y032_0290g1532</name>
</gene>
<dbReference type="Proteomes" id="UP000024635">
    <property type="component" value="Unassembled WGS sequence"/>
</dbReference>
<organism evidence="1 2">
    <name type="scientific">Ancylostoma ceylanicum</name>
    <dbReference type="NCBI Taxonomy" id="53326"/>
    <lineage>
        <taxon>Eukaryota</taxon>
        <taxon>Metazoa</taxon>
        <taxon>Ecdysozoa</taxon>
        <taxon>Nematoda</taxon>
        <taxon>Chromadorea</taxon>
        <taxon>Rhabditida</taxon>
        <taxon>Rhabditina</taxon>
        <taxon>Rhabditomorpha</taxon>
        <taxon>Strongyloidea</taxon>
        <taxon>Ancylostomatidae</taxon>
        <taxon>Ancylostomatinae</taxon>
        <taxon>Ancylostoma</taxon>
    </lineage>
</organism>